<feature type="transmembrane region" description="Helical" evidence="10">
    <location>
        <begin position="162"/>
        <end position="183"/>
    </location>
</feature>
<protein>
    <submittedName>
        <fullName evidence="11">7tm Odorant receptor</fullName>
    </submittedName>
</protein>
<keyword evidence="4 10" id="KW-0812">Transmembrane</keyword>
<dbReference type="AlphaFoldDB" id="A0AAW1LTP4"/>
<keyword evidence="8 11" id="KW-0675">Receptor</keyword>
<organism evidence="11 12">
    <name type="scientific">Popillia japonica</name>
    <name type="common">Japanese beetle</name>
    <dbReference type="NCBI Taxonomy" id="7064"/>
    <lineage>
        <taxon>Eukaryota</taxon>
        <taxon>Metazoa</taxon>
        <taxon>Ecdysozoa</taxon>
        <taxon>Arthropoda</taxon>
        <taxon>Hexapoda</taxon>
        <taxon>Insecta</taxon>
        <taxon>Pterygota</taxon>
        <taxon>Neoptera</taxon>
        <taxon>Endopterygota</taxon>
        <taxon>Coleoptera</taxon>
        <taxon>Polyphaga</taxon>
        <taxon>Scarabaeiformia</taxon>
        <taxon>Scarabaeidae</taxon>
        <taxon>Rutelinae</taxon>
        <taxon>Popillia</taxon>
    </lineage>
</organism>
<evidence type="ECO:0000313" key="12">
    <source>
        <dbReference type="Proteomes" id="UP001458880"/>
    </source>
</evidence>
<reference evidence="11 12" key="1">
    <citation type="journal article" date="2024" name="BMC Genomics">
        <title>De novo assembly and annotation of Popillia japonica's genome with initial clues to its potential as an invasive pest.</title>
        <authorList>
            <person name="Cucini C."/>
            <person name="Boschi S."/>
            <person name="Funari R."/>
            <person name="Cardaioli E."/>
            <person name="Iannotti N."/>
            <person name="Marturano G."/>
            <person name="Paoli F."/>
            <person name="Bruttini M."/>
            <person name="Carapelli A."/>
            <person name="Frati F."/>
            <person name="Nardi F."/>
        </authorList>
    </citation>
    <scope>NUCLEOTIDE SEQUENCE [LARGE SCALE GENOMIC DNA]</scope>
    <source>
        <strain evidence="11">DMR45628</strain>
    </source>
</reference>
<dbReference type="GO" id="GO:0004984">
    <property type="term" value="F:olfactory receptor activity"/>
    <property type="evidence" value="ECO:0007669"/>
    <property type="project" value="InterPro"/>
</dbReference>
<keyword evidence="12" id="KW-1185">Reference proteome</keyword>
<keyword evidence="5" id="KW-0552">Olfaction</keyword>
<evidence type="ECO:0000256" key="8">
    <source>
        <dbReference type="ARBA" id="ARBA00023170"/>
    </source>
</evidence>
<feature type="transmembrane region" description="Helical" evidence="10">
    <location>
        <begin position="55"/>
        <end position="80"/>
    </location>
</feature>
<dbReference type="InterPro" id="IPR004117">
    <property type="entry name" value="7tm6_olfct_rcpt"/>
</dbReference>
<keyword evidence="6 10" id="KW-1133">Transmembrane helix</keyword>
<gene>
    <name evidence="11" type="ORF">QE152_g10878</name>
</gene>
<dbReference type="PANTHER" id="PTHR21137">
    <property type="entry name" value="ODORANT RECEPTOR"/>
    <property type="match status" value="1"/>
</dbReference>
<evidence type="ECO:0000256" key="4">
    <source>
        <dbReference type="ARBA" id="ARBA00022692"/>
    </source>
</evidence>
<evidence type="ECO:0000256" key="7">
    <source>
        <dbReference type="ARBA" id="ARBA00023136"/>
    </source>
</evidence>
<evidence type="ECO:0000256" key="1">
    <source>
        <dbReference type="ARBA" id="ARBA00004651"/>
    </source>
</evidence>
<proteinExistence type="predicted"/>
<evidence type="ECO:0000256" key="5">
    <source>
        <dbReference type="ARBA" id="ARBA00022725"/>
    </source>
</evidence>
<keyword evidence="2" id="KW-1003">Cell membrane</keyword>
<evidence type="ECO:0000256" key="9">
    <source>
        <dbReference type="ARBA" id="ARBA00023224"/>
    </source>
</evidence>
<evidence type="ECO:0000256" key="6">
    <source>
        <dbReference type="ARBA" id="ARBA00022989"/>
    </source>
</evidence>
<dbReference type="GO" id="GO:0007165">
    <property type="term" value="P:signal transduction"/>
    <property type="evidence" value="ECO:0007669"/>
    <property type="project" value="UniProtKB-KW"/>
</dbReference>
<evidence type="ECO:0000313" key="11">
    <source>
        <dbReference type="EMBL" id="KAK9737207.1"/>
    </source>
</evidence>
<dbReference type="Pfam" id="PF02949">
    <property type="entry name" value="7tm_6"/>
    <property type="match status" value="1"/>
</dbReference>
<dbReference type="GO" id="GO:0005886">
    <property type="term" value="C:plasma membrane"/>
    <property type="evidence" value="ECO:0007669"/>
    <property type="project" value="UniProtKB-SubCell"/>
</dbReference>
<name>A0AAW1LTP4_POPJA</name>
<feature type="transmembrane region" description="Helical" evidence="10">
    <location>
        <begin position="87"/>
        <end position="108"/>
    </location>
</feature>
<accession>A0AAW1LTP4</accession>
<comment type="subcellular location">
    <subcellularLocation>
        <location evidence="1">Cell membrane</location>
        <topology evidence="1">Multi-pass membrane protein</topology>
    </subcellularLocation>
</comment>
<sequence length="195" mass="22711">MATQIKTLNYNLRNVTDRTPDHDFEMQEKQVQDRLRICIRHHLAISDFMTKLEEIFSFGLFLQIFSSIIAISSAGVYVVTVPFKLSLYLRLAVSMSVVLLQIAMYCWVGESLITESDLIGESCYMSEWYTCNTATRKMFFIIMERSKRGISFKAGNFFELSYATFVMILRSAYSYFTVIITTLKNADKKIYLKYF</sequence>
<evidence type="ECO:0000256" key="10">
    <source>
        <dbReference type="SAM" id="Phobius"/>
    </source>
</evidence>
<dbReference type="EMBL" id="JASPKY010000103">
    <property type="protein sequence ID" value="KAK9737207.1"/>
    <property type="molecule type" value="Genomic_DNA"/>
</dbReference>
<dbReference type="PANTHER" id="PTHR21137:SF35">
    <property type="entry name" value="ODORANT RECEPTOR 19A-RELATED"/>
    <property type="match status" value="1"/>
</dbReference>
<keyword evidence="9" id="KW-0807">Transducer</keyword>
<dbReference type="Proteomes" id="UP001458880">
    <property type="component" value="Unassembled WGS sequence"/>
</dbReference>
<comment type="caution">
    <text evidence="11">The sequence shown here is derived from an EMBL/GenBank/DDBJ whole genome shotgun (WGS) entry which is preliminary data.</text>
</comment>
<evidence type="ECO:0000256" key="2">
    <source>
        <dbReference type="ARBA" id="ARBA00022475"/>
    </source>
</evidence>
<dbReference type="GO" id="GO:0005549">
    <property type="term" value="F:odorant binding"/>
    <property type="evidence" value="ECO:0007669"/>
    <property type="project" value="InterPro"/>
</dbReference>
<keyword evidence="7 10" id="KW-0472">Membrane</keyword>
<evidence type="ECO:0000256" key="3">
    <source>
        <dbReference type="ARBA" id="ARBA00022606"/>
    </source>
</evidence>
<keyword evidence="3" id="KW-0716">Sensory transduction</keyword>